<feature type="domain" description="DUF6036" evidence="1">
    <location>
        <begin position="17"/>
        <end position="153"/>
    </location>
</feature>
<organism evidence="2 3">
    <name type="scientific">Candidatus Staskawiczbacteria bacterium RIFOXYC1_FULL_38_18</name>
    <dbReference type="NCBI Taxonomy" id="1802229"/>
    <lineage>
        <taxon>Bacteria</taxon>
        <taxon>Candidatus Staskawicziibacteriota</taxon>
    </lineage>
</organism>
<dbReference type="InterPro" id="IPR043519">
    <property type="entry name" value="NT_sf"/>
</dbReference>
<dbReference type="InterPro" id="IPR045792">
    <property type="entry name" value="DUF6036"/>
</dbReference>
<evidence type="ECO:0000313" key="3">
    <source>
        <dbReference type="Proteomes" id="UP000177751"/>
    </source>
</evidence>
<name>A0A1G2JBV4_9BACT</name>
<dbReference type="Proteomes" id="UP000177751">
    <property type="component" value="Unassembled WGS sequence"/>
</dbReference>
<dbReference type="Pfam" id="PF19502">
    <property type="entry name" value="DUF6036"/>
    <property type="match status" value="1"/>
</dbReference>
<evidence type="ECO:0000313" key="2">
    <source>
        <dbReference type="EMBL" id="OGZ84532.1"/>
    </source>
</evidence>
<evidence type="ECO:0000259" key="1">
    <source>
        <dbReference type="Pfam" id="PF19502"/>
    </source>
</evidence>
<comment type="caution">
    <text evidence="2">The sequence shown here is derived from an EMBL/GenBank/DDBJ whole genome shotgun (WGS) entry which is preliminary data.</text>
</comment>
<proteinExistence type="predicted"/>
<dbReference type="Gene3D" id="3.30.460.40">
    <property type="match status" value="1"/>
</dbReference>
<dbReference type="SUPFAM" id="SSF81301">
    <property type="entry name" value="Nucleotidyltransferase"/>
    <property type="match status" value="1"/>
</dbReference>
<dbReference type="STRING" id="1802229.A2401_01870"/>
<accession>A0A1G2JBV4</accession>
<dbReference type="AlphaFoldDB" id="A0A1G2JBV4"/>
<dbReference type="EMBL" id="MHPP01000015">
    <property type="protein sequence ID" value="OGZ84532.1"/>
    <property type="molecule type" value="Genomic_DNA"/>
</dbReference>
<reference evidence="2 3" key="1">
    <citation type="journal article" date="2016" name="Nat. Commun.">
        <title>Thousands of microbial genomes shed light on interconnected biogeochemical processes in an aquifer system.</title>
        <authorList>
            <person name="Anantharaman K."/>
            <person name="Brown C.T."/>
            <person name="Hug L.A."/>
            <person name="Sharon I."/>
            <person name="Castelle C.J."/>
            <person name="Probst A.J."/>
            <person name="Thomas B.C."/>
            <person name="Singh A."/>
            <person name="Wilkins M.J."/>
            <person name="Karaoz U."/>
            <person name="Brodie E.L."/>
            <person name="Williams K.H."/>
            <person name="Hubbard S.S."/>
            <person name="Banfield J.F."/>
        </authorList>
    </citation>
    <scope>NUCLEOTIDE SEQUENCE [LARGE SCALE GENOMIC DNA]</scope>
</reference>
<protein>
    <recommendedName>
        <fullName evidence="1">DUF6036 domain-containing protein</fullName>
    </recommendedName>
</protein>
<gene>
    <name evidence="2" type="ORF">A2401_01870</name>
</gene>
<sequence>MEPAELLAKIVEILEDLKIPYAITGGFAISVWGNPRSTNDIDIIVEMAEKNIKPLIKKMTAVKKSIYADEDMVRDATERKGEFNFIDPDMGVKVDFFVLANNPYNKLKIKRAILRDVSGVTKAYFVSPEDLILSKLLWGKESNSWKQREDVKTVLQNSKIKLDYKYIKNWAEKQGTLEILEDLLKNKN</sequence>